<evidence type="ECO:0000256" key="1">
    <source>
        <dbReference type="SAM" id="MobiDB-lite"/>
    </source>
</evidence>
<accession>A0A420HX79</accession>
<reference evidence="3 4" key="1">
    <citation type="journal article" date="2018" name="BMC Genomics">
        <title>Comparative genome analyses reveal sequence features reflecting distinct modes of host-adaptation between dicot and monocot powdery mildew.</title>
        <authorList>
            <person name="Wu Y."/>
            <person name="Ma X."/>
            <person name="Pan Z."/>
            <person name="Kale S.D."/>
            <person name="Song Y."/>
            <person name="King H."/>
            <person name="Zhang Q."/>
            <person name="Presley C."/>
            <person name="Deng X."/>
            <person name="Wei C.I."/>
            <person name="Xiao S."/>
        </authorList>
    </citation>
    <scope>NUCLEOTIDE SEQUENCE [LARGE SCALE GENOMIC DNA]</scope>
    <source>
        <strain evidence="3">UMSG2</strain>
    </source>
</reference>
<comment type="caution">
    <text evidence="3">The sequence shown here is derived from an EMBL/GenBank/DDBJ whole genome shotgun (WGS) entry which is preliminary data.</text>
</comment>
<proteinExistence type="predicted"/>
<dbReference type="PANTHER" id="PTHR28019">
    <property type="entry name" value="CELL MEMBRANE PROTEIN YLR413W-RELATED"/>
    <property type="match status" value="1"/>
</dbReference>
<dbReference type="InterPro" id="IPR009571">
    <property type="entry name" value="SUR7/Rim9-like_fungi"/>
</dbReference>
<name>A0A420HX79_9PEZI</name>
<evidence type="ECO:0000313" key="3">
    <source>
        <dbReference type="EMBL" id="RKF62006.1"/>
    </source>
</evidence>
<protein>
    <submittedName>
        <fullName evidence="3">Putative integral membrane protein</fullName>
    </submittedName>
</protein>
<feature type="transmembrane region" description="Helical" evidence="2">
    <location>
        <begin position="237"/>
        <end position="261"/>
    </location>
</feature>
<evidence type="ECO:0000256" key="2">
    <source>
        <dbReference type="SAM" id="Phobius"/>
    </source>
</evidence>
<dbReference type="GO" id="GO:0031505">
    <property type="term" value="P:fungal-type cell wall organization"/>
    <property type="evidence" value="ECO:0007669"/>
    <property type="project" value="TreeGrafter"/>
</dbReference>
<dbReference type="AlphaFoldDB" id="A0A420HX79"/>
<dbReference type="Proteomes" id="UP000286134">
    <property type="component" value="Unassembled WGS sequence"/>
</dbReference>
<feature type="transmembrane region" description="Helical" evidence="2">
    <location>
        <begin position="7"/>
        <end position="28"/>
    </location>
</feature>
<keyword evidence="2" id="KW-1133">Transmembrane helix</keyword>
<organism evidence="3 4">
    <name type="scientific">Erysiphe neolycopersici</name>
    <dbReference type="NCBI Taxonomy" id="212602"/>
    <lineage>
        <taxon>Eukaryota</taxon>
        <taxon>Fungi</taxon>
        <taxon>Dikarya</taxon>
        <taxon>Ascomycota</taxon>
        <taxon>Pezizomycotina</taxon>
        <taxon>Leotiomycetes</taxon>
        <taxon>Erysiphales</taxon>
        <taxon>Erysiphaceae</taxon>
        <taxon>Erysiphe</taxon>
    </lineage>
</organism>
<feature type="transmembrane region" description="Helical" evidence="2">
    <location>
        <begin position="273"/>
        <end position="297"/>
    </location>
</feature>
<dbReference type="EMBL" id="MCFK01003697">
    <property type="protein sequence ID" value="RKF62006.1"/>
    <property type="molecule type" value="Genomic_DNA"/>
</dbReference>
<keyword evidence="2" id="KW-0472">Membrane</keyword>
<feature type="transmembrane region" description="Helical" evidence="2">
    <location>
        <begin position="317"/>
        <end position="342"/>
    </location>
</feature>
<evidence type="ECO:0000313" key="4">
    <source>
        <dbReference type="Proteomes" id="UP000286134"/>
    </source>
</evidence>
<sequence length="406" mass="43786">MTLKPLFVPVISIITGVIALVLSIIVVVGNAKSDTLQMYATVELNTSTILQNLIKTETVSSNVRRDLSIALPTIFPSLPQLDVHDIQADYPFSRVSSFFNSIKTSIIPQPTGTGSITSGLDGLASNALSQIVKIFGDSLNEALNSLISEIIDHVGIRDWYGLYFGVLCSADYSPSFSDPDASLSNITCKSLRALKSSDEPKIPDTFQVGTTILDISALNIPAKLTGGSGQLTTVLRILYILGVVGIVLIGILILVSPILFLSRFRRPIVHFGIGAIAALATILILFTALIQTIIGALLGGMINQLANDFGIYAKPGIALMIIAWLSVILLLIPTSILLTLWFNGIFIRRSNVALEKKQIPITRTSDTTSIDDTHSQIVPRRTRQISHSPLTGNSETSSHFSYEGAR</sequence>
<feature type="compositionally biased region" description="Polar residues" evidence="1">
    <location>
        <begin position="385"/>
        <end position="400"/>
    </location>
</feature>
<dbReference type="OrthoDB" id="4159154at2759"/>
<dbReference type="PANTHER" id="PTHR28019:SF7">
    <property type="entry name" value="SUR7 PROTEIN"/>
    <property type="match status" value="1"/>
</dbReference>
<keyword evidence="4" id="KW-1185">Reference proteome</keyword>
<dbReference type="GO" id="GO:0005886">
    <property type="term" value="C:plasma membrane"/>
    <property type="evidence" value="ECO:0007669"/>
    <property type="project" value="InterPro"/>
</dbReference>
<dbReference type="GO" id="GO:0051285">
    <property type="term" value="C:cell cortex of cell tip"/>
    <property type="evidence" value="ECO:0007669"/>
    <property type="project" value="TreeGrafter"/>
</dbReference>
<gene>
    <name evidence="3" type="ORF">OnM2_036071</name>
</gene>
<feature type="region of interest" description="Disordered" evidence="1">
    <location>
        <begin position="385"/>
        <end position="406"/>
    </location>
</feature>
<dbReference type="Pfam" id="PF06687">
    <property type="entry name" value="SUR7"/>
    <property type="match status" value="1"/>
</dbReference>
<dbReference type="InterPro" id="IPR052413">
    <property type="entry name" value="SUR7_domain"/>
</dbReference>
<keyword evidence="2" id="KW-0812">Transmembrane</keyword>